<keyword evidence="4" id="KW-1185">Reference proteome</keyword>
<keyword evidence="3" id="KW-0282">Flagellum</keyword>
<evidence type="ECO:0000313" key="3">
    <source>
        <dbReference type="EMBL" id="SMP02803.1"/>
    </source>
</evidence>
<accession>A0ABY1N8R7</accession>
<feature type="compositionally biased region" description="Low complexity" evidence="1">
    <location>
        <begin position="120"/>
        <end position="129"/>
    </location>
</feature>
<evidence type="ECO:0000313" key="4">
    <source>
        <dbReference type="Proteomes" id="UP001157914"/>
    </source>
</evidence>
<feature type="compositionally biased region" description="Basic and acidic residues" evidence="1">
    <location>
        <begin position="233"/>
        <end position="242"/>
    </location>
</feature>
<dbReference type="Proteomes" id="UP001157914">
    <property type="component" value="Unassembled WGS sequence"/>
</dbReference>
<comment type="caution">
    <text evidence="3">The sequence shown here is derived from an EMBL/GenBank/DDBJ whole genome shotgun (WGS) entry which is preliminary data.</text>
</comment>
<keyword evidence="2" id="KW-0812">Transmembrane</keyword>
<feature type="region of interest" description="Disordered" evidence="1">
    <location>
        <begin position="103"/>
        <end position="565"/>
    </location>
</feature>
<keyword evidence="3" id="KW-0969">Cilium</keyword>
<feature type="transmembrane region" description="Helical" evidence="2">
    <location>
        <begin position="15"/>
        <end position="39"/>
    </location>
</feature>
<feature type="compositionally biased region" description="Low complexity" evidence="1">
    <location>
        <begin position="299"/>
        <end position="317"/>
    </location>
</feature>
<keyword evidence="2" id="KW-1133">Transmembrane helix</keyword>
<reference evidence="3 4" key="1">
    <citation type="submission" date="2017-05" db="EMBL/GenBank/DDBJ databases">
        <authorList>
            <person name="Varghese N."/>
            <person name="Submissions S."/>
        </authorList>
    </citation>
    <scope>NUCLEOTIDE SEQUENCE [LARGE SCALE GENOMIC DNA]</scope>
    <source>
        <strain evidence="3 4">DSM 15949</strain>
    </source>
</reference>
<feature type="compositionally biased region" description="Low complexity" evidence="1">
    <location>
        <begin position="388"/>
        <end position="409"/>
    </location>
</feature>
<keyword evidence="3" id="KW-0966">Cell projection</keyword>
<gene>
    <name evidence="3" type="ORF">SAMN06265374_0487</name>
</gene>
<protein>
    <submittedName>
        <fullName evidence="3">Flagellar biosynthesis protein, FliO</fullName>
    </submittedName>
</protein>
<sequence length="565" mass="57796">MYDWIESTFNVSGSIAQGLALIISLAVVLALFGLFIFIIKRLMGASSPQGRSRQPRIGVMDTATVDTRRRLILVRRDNVEHLILIGGPSDVVVEQNIIRHAPLPSAQGRQNSGYPVQQTGAAAPLKAPLAPGPDIPVTPDGSHPSHPQTAPTTAPSSASVAPVAPEPPAQPPRTDTNGSAAPTRLPPAETSTKPAPQAAWPKTAPLTAGASPSAKAFEPPRSPSIPPAPPTYKKPEPPKVETKSPPVKAPGFDQTPPVAAPPKEKAADKPAAQMGQAAVKAETEPSAKPAKSPLVQPVAAAAQTAARAGSALSSLARPFSPKDRPSYGTHSISPPASGPAARAKTARLKPVEQAAPADRIEPALSTPAPTPAVDTRQSNDAEGQKSGTPDTTPEAVDAAATPPAAPVGGTPEGSQDSKASEPAKSAEPVDDSQGPASIDPSAKTGEVSGETSEADTALEDLLSESLEEQLSADQPSEASGPANRTAGERKPSEDKASDEIAAPVDMGEESEVSGSKSEAAQSAGTQGQAEKDSAVKQNAQGLGDRNPIEEEMAKILDELGGQPKQ</sequence>
<keyword evidence="2" id="KW-0472">Membrane</keyword>
<name>A0ABY1N8R7_9HYPH</name>
<dbReference type="PANTHER" id="PTHR38766">
    <property type="entry name" value="FLAGELLAR PROTEIN FLIO"/>
    <property type="match status" value="1"/>
</dbReference>
<feature type="compositionally biased region" description="Acidic residues" evidence="1">
    <location>
        <begin position="452"/>
        <end position="467"/>
    </location>
</feature>
<organism evidence="3 4">
    <name type="scientific">Roseibium denhamense</name>
    <dbReference type="NCBI Taxonomy" id="76305"/>
    <lineage>
        <taxon>Bacteria</taxon>
        <taxon>Pseudomonadati</taxon>
        <taxon>Pseudomonadota</taxon>
        <taxon>Alphaproteobacteria</taxon>
        <taxon>Hyphomicrobiales</taxon>
        <taxon>Stappiaceae</taxon>
        <taxon>Roseibium</taxon>
    </lineage>
</organism>
<dbReference type="PANTHER" id="PTHR38766:SF1">
    <property type="entry name" value="FLAGELLAR PROTEIN FLIO"/>
    <property type="match status" value="1"/>
</dbReference>
<feature type="compositionally biased region" description="Basic and acidic residues" evidence="1">
    <location>
        <begin position="486"/>
        <end position="498"/>
    </location>
</feature>
<evidence type="ECO:0000256" key="2">
    <source>
        <dbReference type="SAM" id="Phobius"/>
    </source>
</evidence>
<feature type="compositionally biased region" description="Polar residues" evidence="1">
    <location>
        <begin position="519"/>
        <end position="528"/>
    </location>
</feature>
<feature type="compositionally biased region" description="Pro residues" evidence="1">
    <location>
        <begin position="220"/>
        <end position="232"/>
    </location>
</feature>
<dbReference type="InterPro" id="IPR052205">
    <property type="entry name" value="FliO/MopB"/>
</dbReference>
<evidence type="ECO:0000256" key="1">
    <source>
        <dbReference type="SAM" id="MobiDB-lite"/>
    </source>
</evidence>
<feature type="compositionally biased region" description="Basic and acidic residues" evidence="1">
    <location>
        <begin position="546"/>
        <end position="557"/>
    </location>
</feature>
<dbReference type="RefSeq" id="WP_155191148.1">
    <property type="nucleotide sequence ID" value="NZ_BAAAEA010000001.1"/>
</dbReference>
<proteinExistence type="predicted"/>
<dbReference type="EMBL" id="FXTT01000001">
    <property type="protein sequence ID" value="SMP02803.1"/>
    <property type="molecule type" value="Genomic_DNA"/>
</dbReference>
<feature type="compositionally biased region" description="Polar residues" evidence="1">
    <location>
        <begin position="107"/>
        <end position="119"/>
    </location>
</feature>
<feature type="compositionally biased region" description="Low complexity" evidence="1">
    <location>
        <begin position="142"/>
        <end position="163"/>
    </location>
</feature>